<gene>
    <name evidence="2" type="ORF">WJX75_004251</name>
</gene>
<reference evidence="2 3" key="1">
    <citation type="journal article" date="2024" name="Nat. Commun.">
        <title>Phylogenomics reveals the evolutionary origins of lichenization in chlorophyte algae.</title>
        <authorList>
            <person name="Puginier C."/>
            <person name="Libourel C."/>
            <person name="Otte J."/>
            <person name="Skaloud P."/>
            <person name="Haon M."/>
            <person name="Grisel S."/>
            <person name="Petersen M."/>
            <person name="Berrin J.G."/>
            <person name="Delaux P.M."/>
            <person name="Dal Grande F."/>
            <person name="Keller J."/>
        </authorList>
    </citation>
    <scope>NUCLEOTIDE SEQUENCE [LARGE SCALE GENOMIC DNA]</scope>
    <source>
        <strain evidence="2 3">SAG 216-7</strain>
    </source>
</reference>
<dbReference type="Proteomes" id="UP001491310">
    <property type="component" value="Unassembled WGS sequence"/>
</dbReference>
<dbReference type="EMBL" id="JALJOT010000003">
    <property type="protein sequence ID" value="KAK9916562.1"/>
    <property type="molecule type" value="Genomic_DNA"/>
</dbReference>
<keyword evidence="3" id="KW-1185">Reference proteome</keyword>
<evidence type="ECO:0000313" key="2">
    <source>
        <dbReference type="EMBL" id="KAK9916562.1"/>
    </source>
</evidence>
<sequence>MPKNGGYLDSTDVESVESRFSDMSMGPHGGYDSTNGSPFKGNGFPPQSALHSPGPMGLGGSERSIWLPQQPAAGYHDEYAGYGWKHSPSSSFGDTFSMGSGELRASGFRQPPPPPPRSQPNVGGAVGHSLQGWTEQPRRAEAQNAFSKDGREEDSFHYDEESEWQTVGTRRNRHGDSSPAAASYLAGENPLLSHTAQTAPRGVMYPDGAHAPYGSSYYQQGTHGSMFGAGPLFWAEPADDSGSDFPGRRGLPTRQDDLF</sequence>
<name>A0ABR2YY42_9CHLO</name>
<feature type="region of interest" description="Disordered" evidence="1">
    <location>
        <begin position="1"/>
        <end position="64"/>
    </location>
</feature>
<feature type="region of interest" description="Disordered" evidence="1">
    <location>
        <begin position="83"/>
        <end position="185"/>
    </location>
</feature>
<accession>A0ABR2YY42</accession>
<evidence type="ECO:0000256" key="1">
    <source>
        <dbReference type="SAM" id="MobiDB-lite"/>
    </source>
</evidence>
<evidence type="ECO:0000313" key="3">
    <source>
        <dbReference type="Proteomes" id="UP001491310"/>
    </source>
</evidence>
<feature type="region of interest" description="Disordered" evidence="1">
    <location>
        <begin position="235"/>
        <end position="259"/>
    </location>
</feature>
<comment type="caution">
    <text evidence="2">The sequence shown here is derived from an EMBL/GenBank/DDBJ whole genome shotgun (WGS) entry which is preliminary data.</text>
</comment>
<organism evidence="2 3">
    <name type="scientific">Coccomyxa subellipsoidea</name>
    <dbReference type="NCBI Taxonomy" id="248742"/>
    <lineage>
        <taxon>Eukaryota</taxon>
        <taxon>Viridiplantae</taxon>
        <taxon>Chlorophyta</taxon>
        <taxon>core chlorophytes</taxon>
        <taxon>Trebouxiophyceae</taxon>
        <taxon>Trebouxiophyceae incertae sedis</taxon>
        <taxon>Coccomyxaceae</taxon>
        <taxon>Coccomyxa</taxon>
    </lineage>
</organism>
<feature type="compositionally biased region" description="Basic and acidic residues" evidence="1">
    <location>
        <begin position="148"/>
        <end position="159"/>
    </location>
</feature>
<feature type="compositionally biased region" description="Polar residues" evidence="1">
    <location>
        <begin position="87"/>
        <end position="98"/>
    </location>
</feature>
<proteinExistence type="predicted"/>
<protein>
    <submittedName>
        <fullName evidence="2">Uncharacterized protein</fullName>
    </submittedName>
</protein>